<protein>
    <submittedName>
        <fullName evidence="1">Uncharacterized protein</fullName>
    </submittedName>
</protein>
<evidence type="ECO:0000313" key="2">
    <source>
        <dbReference type="Proteomes" id="UP000263517"/>
    </source>
</evidence>
<comment type="caution">
    <text evidence="1">The sequence shown here is derived from an EMBL/GenBank/DDBJ whole genome shotgun (WGS) entry which is preliminary data.</text>
</comment>
<dbReference type="AlphaFoldDB" id="A0A350P176"/>
<gene>
    <name evidence="1" type="ORF">DCW74_04815</name>
</gene>
<organism evidence="1 2">
    <name type="scientific">Alteromonas australica</name>
    <dbReference type="NCBI Taxonomy" id="589873"/>
    <lineage>
        <taxon>Bacteria</taxon>
        <taxon>Pseudomonadati</taxon>
        <taxon>Pseudomonadota</taxon>
        <taxon>Gammaproteobacteria</taxon>
        <taxon>Alteromonadales</taxon>
        <taxon>Alteromonadaceae</taxon>
        <taxon>Alteromonas/Salinimonas group</taxon>
        <taxon>Alteromonas</taxon>
    </lineage>
</organism>
<accession>A0A350P176</accession>
<dbReference type="EMBL" id="DNAN01000166">
    <property type="protein sequence ID" value="HAW75043.1"/>
    <property type="molecule type" value="Genomic_DNA"/>
</dbReference>
<proteinExistence type="predicted"/>
<sequence length="142" mass="16792">MAYTINQYNVHNAGLYWHIDRYPRTGAARYWLDQYKNYKEWEGQEPTTLTVHNVWQNYGGPEEGGWWYTAGGPVSSPFWIGDKSTICIYNKKQAVREAIELTRKWRLHEQPSTTDSRELGAIEVNFSNGYAKYFPEERPRYE</sequence>
<reference evidence="1 2" key="1">
    <citation type="journal article" date="2018" name="Nat. Biotechnol.">
        <title>A standardized bacterial taxonomy based on genome phylogeny substantially revises the tree of life.</title>
        <authorList>
            <person name="Parks D.H."/>
            <person name="Chuvochina M."/>
            <person name="Waite D.W."/>
            <person name="Rinke C."/>
            <person name="Skarshewski A."/>
            <person name="Chaumeil P.A."/>
            <person name="Hugenholtz P."/>
        </authorList>
    </citation>
    <scope>NUCLEOTIDE SEQUENCE [LARGE SCALE GENOMIC DNA]</scope>
    <source>
        <strain evidence="1">UBA11978</strain>
    </source>
</reference>
<name>A0A350P176_9ALTE</name>
<dbReference type="Proteomes" id="UP000263517">
    <property type="component" value="Unassembled WGS sequence"/>
</dbReference>
<evidence type="ECO:0000313" key="1">
    <source>
        <dbReference type="EMBL" id="HAW75043.1"/>
    </source>
</evidence>